<dbReference type="STRING" id="99656.SAMN05421659_10559"/>
<evidence type="ECO:0000259" key="2">
    <source>
        <dbReference type="PROSITE" id="PS50943"/>
    </source>
</evidence>
<evidence type="ECO:0000256" key="1">
    <source>
        <dbReference type="ARBA" id="ARBA00023125"/>
    </source>
</evidence>
<dbReference type="Gene3D" id="1.10.1240.10">
    <property type="entry name" value="Methionine synthase domain"/>
    <property type="match status" value="1"/>
</dbReference>
<dbReference type="CDD" id="cd00093">
    <property type="entry name" value="HTH_XRE"/>
    <property type="match status" value="1"/>
</dbReference>
<gene>
    <name evidence="4" type="ORF">SAMN05421659_10559</name>
</gene>
<dbReference type="SMART" id="SM00530">
    <property type="entry name" value="HTH_XRE"/>
    <property type="match status" value="1"/>
</dbReference>
<accession>A0A1I0PFQ7</accession>
<feature type="domain" description="HTH cro/C1-type" evidence="2">
    <location>
        <begin position="9"/>
        <end position="63"/>
    </location>
</feature>
<evidence type="ECO:0000313" key="5">
    <source>
        <dbReference type="Proteomes" id="UP000199701"/>
    </source>
</evidence>
<dbReference type="RefSeq" id="WP_092452399.1">
    <property type="nucleotide sequence ID" value="NZ_FOJI01000005.1"/>
</dbReference>
<dbReference type="PANTHER" id="PTHR46558:SF11">
    <property type="entry name" value="HTH-TYPE TRANSCRIPTIONAL REGULATOR XRE"/>
    <property type="match status" value="1"/>
</dbReference>
<protein>
    <submittedName>
        <fullName evidence="4">Methanogenic corrinoid protein MtbC1</fullName>
    </submittedName>
</protein>
<dbReference type="InterPro" id="IPR006158">
    <property type="entry name" value="Cobalamin-bd"/>
</dbReference>
<reference evidence="4 5" key="1">
    <citation type="submission" date="2016-10" db="EMBL/GenBank/DDBJ databases">
        <authorList>
            <person name="de Groot N.N."/>
        </authorList>
    </citation>
    <scope>NUCLEOTIDE SEQUENCE [LARGE SCALE GENOMIC DNA]</scope>
    <source>
        <strain evidence="4 5">DSM 9179</strain>
    </source>
</reference>
<dbReference type="InterPro" id="IPR001387">
    <property type="entry name" value="Cro/C1-type_HTH"/>
</dbReference>
<dbReference type="PROSITE" id="PS50943">
    <property type="entry name" value="HTH_CROC1"/>
    <property type="match status" value="1"/>
</dbReference>
<dbReference type="Gene3D" id="1.10.260.40">
    <property type="entry name" value="lambda repressor-like DNA-binding domains"/>
    <property type="match status" value="1"/>
</dbReference>
<dbReference type="PANTHER" id="PTHR46558">
    <property type="entry name" value="TRACRIPTIONAL REGULATORY PROTEIN-RELATED-RELATED"/>
    <property type="match status" value="1"/>
</dbReference>
<dbReference type="Proteomes" id="UP000199701">
    <property type="component" value="Unassembled WGS sequence"/>
</dbReference>
<dbReference type="OrthoDB" id="9812239at2"/>
<dbReference type="InterPro" id="IPR036594">
    <property type="entry name" value="Meth_synthase_dom"/>
</dbReference>
<dbReference type="InterPro" id="IPR036724">
    <property type="entry name" value="Cobalamin-bd_sf"/>
</dbReference>
<dbReference type="Pfam" id="PF12844">
    <property type="entry name" value="HTH_19"/>
    <property type="match status" value="1"/>
</dbReference>
<dbReference type="PROSITE" id="PS51332">
    <property type="entry name" value="B12_BINDING"/>
    <property type="match status" value="1"/>
</dbReference>
<dbReference type="SUPFAM" id="SSF47413">
    <property type="entry name" value="lambda repressor-like DNA-binding domains"/>
    <property type="match status" value="1"/>
</dbReference>
<feature type="domain" description="B12-binding" evidence="3">
    <location>
        <begin position="162"/>
        <end position="285"/>
    </location>
</feature>
<evidence type="ECO:0000259" key="3">
    <source>
        <dbReference type="PROSITE" id="PS51332"/>
    </source>
</evidence>
<dbReference type="Pfam" id="PF02310">
    <property type="entry name" value="B12-binding"/>
    <property type="match status" value="1"/>
</dbReference>
<name>A0A1I0PFQ7_9FIRM</name>
<keyword evidence="5" id="KW-1185">Reference proteome</keyword>
<evidence type="ECO:0000313" key="4">
    <source>
        <dbReference type="EMBL" id="SEW13286.1"/>
    </source>
</evidence>
<dbReference type="Gene3D" id="3.40.50.280">
    <property type="entry name" value="Cobalamin-binding domain"/>
    <property type="match status" value="1"/>
</dbReference>
<dbReference type="EMBL" id="FOJI01000005">
    <property type="protein sequence ID" value="SEW13286.1"/>
    <property type="molecule type" value="Genomic_DNA"/>
</dbReference>
<keyword evidence="1" id="KW-0238">DNA-binding</keyword>
<dbReference type="Pfam" id="PF02607">
    <property type="entry name" value="B12-binding_2"/>
    <property type="match status" value="1"/>
</dbReference>
<dbReference type="GO" id="GO:0003677">
    <property type="term" value="F:DNA binding"/>
    <property type="evidence" value="ECO:0007669"/>
    <property type="project" value="UniProtKB-KW"/>
</dbReference>
<dbReference type="GO" id="GO:0031419">
    <property type="term" value="F:cobalamin binding"/>
    <property type="evidence" value="ECO:0007669"/>
    <property type="project" value="InterPro"/>
</dbReference>
<dbReference type="AlphaFoldDB" id="A0A1I0PFQ7"/>
<dbReference type="SUPFAM" id="SSF52242">
    <property type="entry name" value="Cobalamin (vitamin B12)-binding domain"/>
    <property type="match status" value="1"/>
</dbReference>
<organism evidence="4 5">
    <name type="scientific">[Clostridium] fimetarium</name>
    <dbReference type="NCBI Taxonomy" id="99656"/>
    <lineage>
        <taxon>Bacteria</taxon>
        <taxon>Bacillati</taxon>
        <taxon>Bacillota</taxon>
        <taxon>Clostridia</taxon>
        <taxon>Lachnospirales</taxon>
        <taxon>Lachnospiraceae</taxon>
    </lineage>
</organism>
<sequence>MNENFGSRLKTLRKNASYTQKKLAELIGLEQTTIANYENGNRIPNINKITALANLFNVSTDYLLGKTETSDTNRSLYSYKDYINKLLIGDKKAAYEIVLSFIHNGMSVQDLYQNIIQRSLIETGEIWEQGVIDIWKEHIITEISMYIMNNIVTNYERATNKNKTILALLPGGEMHSIGLRMFCDILWLEGWNTIFLGINLPTSSLMKAIQEYKPYAITLSVTMPYHIDPTTNLISAISKIDSKERPLILIGGSAFNNINSACELTGADYYFKTINEANSKLVELL</sequence>
<dbReference type="InterPro" id="IPR003759">
    <property type="entry name" value="Cbl-bd_cap"/>
</dbReference>
<dbReference type="GO" id="GO:0046872">
    <property type="term" value="F:metal ion binding"/>
    <property type="evidence" value="ECO:0007669"/>
    <property type="project" value="InterPro"/>
</dbReference>
<dbReference type="InterPro" id="IPR010982">
    <property type="entry name" value="Lambda_DNA-bd_dom_sf"/>
</dbReference>
<proteinExistence type="predicted"/>